<keyword evidence="2" id="KW-0472">Membrane</keyword>
<reference evidence="3 4" key="1">
    <citation type="submission" date="2017-07" db="EMBL/GenBank/DDBJ databases">
        <title>An improved, manually edited Actinidia chinensis var. chinensis (kiwifruit) genome highlights the challenges associated with draft genomes and gene prediction in plants.</title>
        <authorList>
            <person name="Pilkington S."/>
            <person name="Crowhurst R."/>
            <person name="Hilario E."/>
            <person name="Nardozza S."/>
            <person name="Fraser L."/>
            <person name="Peng Y."/>
            <person name="Gunaseelan K."/>
            <person name="Simpson R."/>
            <person name="Tahir J."/>
            <person name="Deroles S."/>
            <person name="Templeton K."/>
            <person name="Luo Z."/>
            <person name="Davy M."/>
            <person name="Cheng C."/>
            <person name="Mcneilage M."/>
            <person name="Scaglione D."/>
            <person name="Liu Y."/>
            <person name="Zhang Q."/>
            <person name="Datson P."/>
            <person name="De Silva N."/>
            <person name="Gardiner S."/>
            <person name="Bassett H."/>
            <person name="Chagne D."/>
            <person name="Mccallum J."/>
            <person name="Dzierzon H."/>
            <person name="Deng C."/>
            <person name="Wang Y.-Y."/>
            <person name="Barron N."/>
            <person name="Manako K."/>
            <person name="Bowen J."/>
            <person name="Foster T."/>
            <person name="Erridge Z."/>
            <person name="Tiffin H."/>
            <person name="Waite C."/>
            <person name="Davies K."/>
            <person name="Grierson E."/>
            <person name="Laing W."/>
            <person name="Kirk R."/>
            <person name="Chen X."/>
            <person name="Wood M."/>
            <person name="Montefiori M."/>
            <person name="Brummell D."/>
            <person name="Schwinn K."/>
            <person name="Catanach A."/>
            <person name="Fullerton C."/>
            <person name="Li D."/>
            <person name="Meiyalaghan S."/>
            <person name="Nieuwenhuizen N."/>
            <person name="Read N."/>
            <person name="Prakash R."/>
            <person name="Hunter D."/>
            <person name="Zhang H."/>
            <person name="Mckenzie M."/>
            <person name="Knabel M."/>
            <person name="Harris A."/>
            <person name="Allan A."/>
            <person name="Chen A."/>
            <person name="Janssen B."/>
            <person name="Plunkett B."/>
            <person name="Dwamena C."/>
            <person name="Voogd C."/>
            <person name="Leif D."/>
            <person name="Lafferty D."/>
            <person name="Souleyre E."/>
            <person name="Varkonyi-Gasic E."/>
            <person name="Gambi F."/>
            <person name="Hanley J."/>
            <person name="Yao J.-L."/>
            <person name="Cheung J."/>
            <person name="David K."/>
            <person name="Warren B."/>
            <person name="Marsh K."/>
            <person name="Snowden K."/>
            <person name="Lin-Wang K."/>
            <person name="Brian L."/>
            <person name="Martinez-Sanchez M."/>
            <person name="Wang M."/>
            <person name="Ileperuma N."/>
            <person name="Macnee N."/>
            <person name="Campin R."/>
            <person name="Mcatee P."/>
            <person name="Drummond R."/>
            <person name="Espley R."/>
            <person name="Ireland H."/>
            <person name="Wu R."/>
            <person name="Atkinson R."/>
            <person name="Karunairetnam S."/>
            <person name="Bulley S."/>
            <person name="Chunkath S."/>
            <person name="Hanley Z."/>
            <person name="Storey R."/>
            <person name="Thrimawithana A."/>
            <person name="Thomson S."/>
            <person name="David C."/>
            <person name="Testolin R."/>
        </authorList>
    </citation>
    <scope>NUCLEOTIDE SEQUENCE [LARGE SCALE GENOMIC DNA]</scope>
    <source>
        <strain evidence="4">cv. Red5</strain>
        <tissue evidence="3">Young leaf</tissue>
    </source>
</reference>
<feature type="region of interest" description="Disordered" evidence="1">
    <location>
        <begin position="23"/>
        <end position="48"/>
    </location>
</feature>
<evidence type="ECO:0000313" key="3">
    <source>
        <dbReference type="EMBL" id="PSS19234.1"/>
    </source>
</evidence>
<dbReference type="AlphaFoldDB" id="A0A2R6R1V7"/>
<accession>A0A2R6R1V7</accession>
<sequence length="70" mass="7840">MKGGKSKAETQYVYELRLSVEKRGAESEKAGNKPAKKGKLANNPNKSKRPASAFFVFMYSLSLCYIIFMT</sequence>
<dbReference type="Proteomes" id="UP000241394">
    <property type="component" value="Chromosome LG10"/>
</dbReference>
<keyword evidence="4" id="KW-1185">Reference proteome</keyword>
<feature type="transmembrane region" description="Helical" evidence="2">
    <location>
        <begin position="51"/>
        <end position="68"/>
    </location>
</feature>
<name>A0A2R6R1V7_ACTCC</name>
<dbReference type="EMBL" id="NKQK01000010">
    <property type="protein sequence ID" value="PSS19234.1"/>
    <property type="molecule type" value="Genomic_DNA"/>
</dbReference>
<dbReference type="OrthoDB" id="1748585at2759"/>
<dbReference type="Gramene" id="PSS19234">
    <property type="protein sequence ID" value="PSS19234"/>
    <property type="gene ID" value="CEY00_Acc11275"/>
</dbReference>
<evidence type="ECO:0000256" key="1">
    <source>
        <dbReference type="SAM" id="MobiDB-lite"/>
    </source>
</evidence>
<dbReference type="InParanoid" id="A0A2R6R1V7"/>
<organism evidence="3 4">
    <name type="scientific">Actinidia chinensis var. chinensis</name>
    <name type="common">Chinese soft-hair kiwi</name>
    <dbReference type="NCBI Taxonomy" id="1590841"/>
    <lineage>
        <taxon>Eukaryota</taxon>
        <taxon>Viridiplantae</taxon>
        <taxon>Streptophyta</taxon>
        <taxon>Embryophyta</taxon>
        <taxon>Tracheophyta</taxon>
        <taxon>Spermatophyta</taxon>
        <taxon>Magnoliopsida</taxon>
        <taxon>eudicotyledons</taxon>
        <taxon>Gunneridae</taxon>
        <taxon>Pentapetalae</taxon>
        <taxon>asterids</taxon>
        <taxon>Ericales</taxon>
        <taxon>Actinidiaceae</taxon>
        <taxon>Actinidia</taxon>
    </lineage>
</organism>
<dbReference type="STRING" id="1590841.A0A2R6R1V7"/>
<comment type="caution">
    <text evidence="3">The sequence shown here is derived from an EMBL/GenBank/DDBJ whole genome shotgun (WGS) entry which is preliminary data.</text>
</comment>
<evidence type="ECO:0000256" key="2">
    <source>
        <dbReference type="SAM" id="Phobius"/>
    </source>
</evidence>
<proteinExistence type="predicted"/>
<gene>
    <name evidence="3" type="ORF">CEY00_Acc11275</name>
</gene>
<keyword evidence="2" id="KW-0812">Transmembrane</keyword>
<protein>
    <submittedName>
        <fullName evidence="3">HMG1/2-like protein</fullName>
    </submittedName>
</protein>
<keyword evidence="2" id="KW-1133">Transmembrane helix</keyword>
<evidence type="ECO:0000313" key="4">
    <source>
        <dbReference type="Proteomes" id="UP000241394"/>
    </source>
</evidence>
<reference evidence="4" key="2">
    <citation type="journal article" date="2018" name="BMC Genomics">
        <title>A manually annotated Actinidia chinensis var. chinensis (kiwifruit) genome highlights the challenges associated with draft genomes and gene prediction in plants.</title>
        <authorList>
            <person name="Pilkington S.M."/>
            <person name="Crowhurst R."/>
            <person name="Hilario E."/>
            <person name="Nardozza S."/>
            <person name="Fraser L."/>
            <person name="Peng Y."/>
            <person name="Gunaseelan K."/>
            <person name="Simpson R."/>
            <person name="Tahir J."/>
            <person name="Deroles S.C."/>
            <person name="Templeton K."/>
            <person name="Luo Z."/>
            <person name="Davy M."/>
            <person name="Cheng C."/>
            <person name="McNeilage M."/>
            <person name="Scaglione D."/>
            <person name="Liu Y."/>
            <person name="Zhang Q."/>
            <person name="Datson P."/>
            <person name="De Silva N."/>
            <person name="Gardiner S.E."/>
            <person name="Bassett H."/>
            <person name="Chagne D."/>
            <person name="McCallum J."/>
            <person name="Dzierzon H."/>
            <person name="Deng C."/>
            <person name="Wang Y.Y."/>
            <person name="Barron L."/>
            <person name="Manako K."/>
            <person name="Bowen J."/>
            <person name="Foster T.M."/>
            <person name="Erridge Z.A."/>
            <person name="Tiffin H."/>
            <person name="Waite C.N."/>
            <person name="Davies K.M."/>
            <person name="Grierson E.P."/>
            <person name="Laing W.A."/>
            <person name="Kirk R."/>
            <person name="Chen X."/>
            <person name="Wood M."/>
            <person name="Montefiori M."/>
            <person name="Brummell D.A."/>
            <person name="Schwinn K.E."/>
            <person name="Catanach A."/>
            <person name="Fullerton C."/>
            <person name="Li D."/>
            <person name="Meiyalaghan S."/>
            <person name="Nieuwenhuizen N."/>
            <person name="Read N."/>
            <person name="Prakash R."/>
            <person name="Hunter D."/>
            <person name="Zhang H."/>
            <person name="McKenzie M."/>
            <person name="Knabel M."/>
            <person name="Harris A."/>
            <person name="Allan A.C."/>
            <person name="Gleave A."/>
            <person name="Chen A."/>
            <person name="Janssen B.J."/>
            <person name="Plunkett B."/>
            <person name="Ampomah-Dwamena C."/>
            <person name="Voogd C."/>
            <person name="Leif D."/>
            <person name="Lafferty D."/>
            <person name="Souleyre E.J.F."/>
            <person name="Varkonyi-Gasic E."/>
            <person name="Gambi F."/>
            <person name="Hanley J."/>
            <person name="Yao J.L."/>
            <person name="Cheung J."/>
            <person name="David K.M."/>
            <person name="Warren B."/>
            <person name="Marsh K."/>
            <person name="Snowden K.C."/>
            <person name="Lin-Wang K."/>
            <person name="Brian L."/>
            <person name="Martinez-Sanchez M."/>
            <person name="Wang M."/>
            <person name="Ileperuma N."/>
            <person name="Macnee N."/>
            <person name="Campin R."/>
            <person name="McAtee P."/>
            <person name="Drummond R.S.M."/>
            <person name="Espley R.V."/>
            <person name="Ireland H.S."/>
            <person name="Wu R."/>
            <person name="Atkinson R.G."/>
            <person name="Karunairetnam S."/>
            <person name="Bulley S."/>
            <person name="Chunkath S."/>
            <person name="Hanley Z."/>
            <person name="Storey R."/>
            <person name="Thrimawithana A.H."/>
            <person name="Thomson S."/>
            <person name="David C."/>
            <person name="Testolin R."/>
            <person name="Huang H."/>
            <person name="Hellens R.P."/>
            <person name="Schaffer R.J."/>
        </authorList>
    </citation>
    <scope>NUCLEOTIDE SEQUENCE [LARGE SCALE GENOMIC DNA]</scope>
    <source>
        <strain evidence="4">cv. Red5</strain>
    </source>
</reference>